<keyword evidence="3" id="KW-1185">Reference proteome</keyword>
<proteinExistence type="predicted"/>
<dbReference type="Proteomes" id="UP000256913">
    <property type="component" value="Unassembled WGS sequence"/>
</dbReference>
<comment type="caution">
    <text evidence="2">The sequence shown here is derived from an EMBL/GenBank/DDBJ whole genome shotgun (WGS) entry which is preliminary data.</text>
</comment>
<dbReference type="AlphaFoldDB" id="A0A3D9ZM65"/>
<protein>
    <submittedName>
        <fullName evidence="2">Uncharacterized protein</fullName>
    </submittedName>
</protein>
<dbReference type="EMBL" id="QUMQ01000001">
    <property type="protein sequence ID" value="REF97602.1"/>
    <property type="molecule type" value="Genomic_DNA"/>
</dbReference>
<sequence length="197" mass="20436">MGLLAAAGVLLGGCADASDPRPAPENSQPVTSAAGLQGRWWEWAASAPRGDDPVSDQDGDDCRRNQPADVWFLAGTFGTSATRRCDTPAGRPVVVPIVNVFGSPDDCDTFMATAQGTVDLDGSSVPIERIESEPVSFTGVAGNALGTETDPVDAVGCGLWATIPALPAGIHQLRLRGGSGDFRVSVDYRLQVLARTA</sequence>
<organism evidence="2 3">
    <name type="scientific">Asanoa ferruginea</name>
    <dbReference type="NCBI Taxonomy" id="53367"/>
    <lineage>
        <taxon>Bacteria</taxon>
        <taxon>Bacillati</taxon>
        <taxon>Actinomycetota</taxon>
        <taxon>Actinomycetes</taxon>
        <taxon>Micromonosporales</taxon>
        <taxon>Micromonosporaceae</taxon>
        <taxon>Asanoa</taxon>
    </lineage>
</organism>
<feature type="region of interest" description="Disordered" evidence="1">
    <location>
        <begin position="18"/>
        <end position="62"/>
    </location>
</feature>
<evidence type="ECO:0000313" key="3">
    <source>
        <dbReference type="Proteomes" id="UP000256913"/>
    </source>
</evidence>
<name>A0A3D9ZM65_9ACTN</name>
<evidence type="ECO:0000313" key="2">
    <source>
        <dbReference type="EMBL" id="REF97602.1"/>
    </source>
</evidence>
<accession>A0A3D9ZM65</accession>
<reference evidence="2 3" key="1">
    <citation type="submission" date="2018-08" db="EMBL/GenBank/DDBJ databases">
        <title>Sequencing the genomes of 1000 actinobacteria strains.</title>
        <authorList>
            <person name="Klenk H.-P."/>
        </authorList>
    </citation>
    <scope>NUCLEOTIDE SEQUENCE [LARGE SCALE GENOMIC DNA]</scope>
    <source>
        <strain evidence="2 3">DSM 44099</strain>
    </source>
</reference>
<evidence type="ECO:0000256" key="1">
    <source>
        <dbReference type="SAM" id="MobiDB-lite"/>
    </source>
</evidence>
<gene>
    <name evidence="2" type="ORF">DFJ67_3606</name>
</gene>